<gene>
    <name evidence="1" type="ORF">ACH5RR_034464</name>
</gene>
<dbReference type="PANTHER" id="PTHR46368">
    <property type="match status" value="1"/>
</dbReference>
<dbReference type="Proteomes" id="UP001630127">
    <property type="component" value="Unassembled WGS sequence"/>
</dbReference>
<organism evidence="1 2">
    <name type="scientific">Cinchona calisaya</name>
    <dbReference type="NCBI Taxonomy" id="153742"/>
    <lineage>
        <taxon>Eukaryota</taxon>
        <taxon>Viridiplantae</taxon>
        <taxon>Streptophyta</taxon>
        <taxon>Embryophyta</taxon>
        <taxon>Tracheophyta</taxon>
        <taxon>Spermatophyta</taxon>
        <taxon>Magnoliopsida</taxon>
        <taxon>eudicotyledons</taxon>
        <taxon>Gunneridae</taxon>
        <taxon>Pentapetalae</taxon>
        <taxon>asterids</taxon>
        <taxon>lamiids</taxon>
        <taxon>Gentianales</taxon>
        <taxon>Rubiaceae</taxon>
        <taxon>Cinchonoideae</taxon>
        <taxon>Cinchoneae</taxon>
        <taxon>Cinchona</taxon>
    </lineage>
</organism>
<dbReference type="AlphaFoldDB" id="A0ABD2YC97"/>
<evidence type="ECO:0000313" key="2">
    <source>
        <dbReference type="Proteomes" id="UP001630127"/>
    </source>
</evidence>
<evidence type="ECO:0000313" key="1">
    <source>
        <dbReference type="EMBL" id="KAL3504623.1"/>
    </source>
</evidence>
<proteinExistence type="predicted"/>
<sequence length="114" mass="12775">MTFRVEPDLDALGAVGDAGWYNVRACLWAADFGATKKRTKGNLHLHDFIIPLEENKASFYTSFESGFTELQIGFKANSSEYVISNDLSQEVEMVKELSTLIGIIKDEGRKPEKK</sequence>
<reference evidence="1 2" key="1">
    <citation type="submission" date="2024-11" db="EMBL/GenBank/DDBJ databases">
        <title>A near-complete genome assembly of Cinchona calisaya.</title>
        <authorList>
            <person name="Lian D.C."/>
            <person name="Zhao X.W."/>
            <person name="Wei L."/>
        </authorList>
    </citation>
    <scope>NUCLEOTIDE SEQUENCE [LARGE SCALE GENOMIC DNA]</scope>
    <source>
        <tissue evidence="1">Nenye</tissue>
    </source>
</reference>
<comment type="caution">
    <text evidence="1">The sequence shown here is derived from an EMBL/GenBank/DDBJ whole genome shotgun (WGS) entry which is preliminary data.</text>
</comment>
<dbReference type="EMBL" id="JBJUIK010000014">
    <property type="protein sequence ID" value="KAL3504623.1"/>
    <property type="molecule type" value="Genomic_DNA"/>
</dbReference>
<dbReference type="PANTHER" id="PTHR46368:SF4">
    <property type="entry name" value="OS10G0403700 PROTEIN"/>
    <property type="match status" value="1"/>
</dbReference>
<keyword evidence="2" id="KW-1185">Reference proteome</keyword>
<dbReference type="Gene3D" id="3.30.360.10">
    <property type="entry name" value="Dihydrodipicolinate Reductase, domain 2"/>
    <property type="match status" value="1"/>
</dbReference>
<protein>
    <submittedName>
        <fullName evidence="1">Uncharacterized protein</fullName>
    </submittedName>
</protein>
<name>A0ABD2YC97_9GENT</name>
<accession>A0ABD2YC97</accession>